<dbReference type="PANTHER" id="PTHR21047">
    <property type="entry name" value="DTDP-6-DEOXY-D-GLUCOSE-3,5 EPIMERASE"/>
    <property type="match status" value="1"/>
</dbReference>
<dbReference type="CDD" id="cd00438">
    <property type="entry name" value="cupin_RmlC"/>
    <property type="match status" value="1"/>
</dbReference>
<evidence type="ECO:0000256" key="2">
    <source>
        <dbReference type="ARBA" id="ARBA00001997"/>
    </source>
</evidence>
<dbReference type="Gene3D" id="2.60.120.10">
    <property type="entry name" value="Jelly Rolls"/>
    <property type="match status" value="1"/>
</dbReference>
<dbReference type="PANTHER" id="PTHR21047:SF2">
    <property type="entry name" value="THYMIDINE DIPHOSPHO-4-KETO-RHAMNOSE 3,5-EPIMERASE"/>
    <property type="match status" value="1"/>
</dbReference>
<comment type="similarity">
    <text evidence="7">Belongs to the dTDP-4-dehydrorhamnose 3,5-epimerase family.</text>
</comment>
<comment type="catalytic activity">
    <reaction evidence="1 7">
        <text>dTDP-4-dehydro-6-deoxy-alpha-D-glucose = dTDP-4-dehydro-beta-L-rhamnose</text>
        <dbReference type="Rhea" id="RHEA:16969"/>
        <dbReference type="ChEBI" id="CHEBI:57649"/>
        <dbReference type="ChEBI" id="CHEBI:62830"/>
        <dbReference type="EC" id="5.1.3.13"/>
    </reaction>
</comment>
<dbReference type="AlphaFoldDB" id="A0P796"/>
<dbReference type="GO" id="GO:0000271">
    <property type="term" value="P:polysaccharide biosynthetic process"/>
    <property type="evidence" value="ECO:0007669"/>
    <property type="project" value="TreeGrafter"/>
</dbReference>
<gene>
    <name evidence="8" type="ORF">MB2181_04995</name>
</gene>
<name>A0P796_9PROT</name>
<evidence type="ECO:0000256" key="5">
    <source>
        <dbReference type="PIRSR" id="PIRSR600888-1"/>
    </source>
</evidence>
<evidence type="ECO:0000256" key="4">
    <source>
        <dbReference type="ARBA" id="ARBA00019595"/>
    </source>
</evidence>
<dbReference type="GO" id="GO:0005829">
    <property type="term" value="C:cytosol"/>
    <property type="evidence" value="ECO:0007669"/>
    <property type="project" value="TreeGrafter"/>
</dbReference>
<evidence type="ECO:0000256" key="1">
    <source>
        <dbReference type="ARBA" id="ARBA00001298"/>
    </source>
</evidence>
<dbReference type="Proteomes" id="UP000054262">
    <property type="component" value="Unassembled WGS sequence"/>
</dbReference>
<dbReference type="InterPro" id="IPR011051">
    <property type="entry name" value="RmlC_Cupin_sf"/>
</dbReference>
<dbReference type="UniPathway" id="UPA00124"/>
<comment type="subunit">
    <text evidence="7">Homodimer.</text>
</comment>
<evidence type="ECO:0000256" key="7">
    <source>
        <dbReference type="RuleBase" id="RU364069"/>
    </source>
</evidence>
<proteinExistence type="inferred from homology"/>
<evidence type="ECO:0000313" key="9">
    <source>
        <dbReference type="Proteomes" id="UP000054262"/>
    </source>
</evidence>
<reference evidence="8 9" key="1">
    <citation type="submission" date="2006-11" db="EMBL/GenBank/DDBJ databases">
        <authorList>
            <person name="Giovannoni S."/>
            <person name="Vergin K."/>
            <person name="Ferriera S."/>
            <person name="Johnson J."/>
            <person name="Kravitz S."/>
            <person name="Beeson K."/>
            <person name="Sutton G."/>
            <person name="Rogers Y.-H."/>
            <person name="Friedman R."/>
            <person name="Frazier M."/>
            <person name="Venter J.C."/>
        </authorList>
    </citation>
    <scope>NUCLEOTIDE SEQUENCE [LARGE SCALE GENOMIC DNA]</scope>
    <source>
        <strain evidence="8 9">HTCC2181</strain>
    </source>
</reference>
<comment type="pathway">
    <text evidence="7">Carbohydrate biosynthesis; dTDP-L-rhamnose biosynthesis.</text>
</comment>
<comment type="caution">
    <text evidence="8">The sequence shown here is derived from an EMBL/GenBank/DDBJ whole genome shotgun (WGS) entry which is preliminary data.</text>
</comment>
<comment type="function">
    <text evidence="2 7">Catalyzes the epimerization of the C3' and C5'positions of dTDP-6-deoxy-D-xylo-4-hexulose, forming dTDP-6-deoxy-L-lyxo-4-hexulose.</text>
</comment>
<dbReference type="NCBIfam" id="TIGR01221">
    <property type="entry name" value="rmlC"/>
    <property type="match status" value="1"/>
</dbReference>
<sequence length="187" mass="21286">MTQQFDFTDTPLEGLKIVQRRTVNDSRGFLSRVYCAKEFAGHGFNKSVSQINQTLTYQKGTVRGLHYQLMPHTEIKLVSCVKGEIFDVAVDLRKGSPTFLHWHSEMLSEKNQRSMLIPEGFAHGFQSLTDNCELLYLHSKPYEKGSEAALNMNDSRLAITFPLSITDISERDRAHPMIDNNFEGVMV</sequence>
<evidence type="ECO:0000256" key="6">
    <source>
        <dbReference type="PIRSR" id="PIRSR600888-3"/>
    </source>
</evidence>
<evidence type="ECO:0000256" key="3">
    <source>
        <dbReference type="ARBA" id="ARBA00012098"/>
    </source>
</evidence>
<dbReference type="GO" id="GO:0008830">
    <property type="term" value="F:dTDP-4-dehydrorhamnose 3,5-epimerase activity"/>
    <property type="evidence" value="ECO:0007669"/>
    <property type="project" value="UniProtKB-UniRule"/>
</dbReference>
<dbReference type="OrthoDB" id="9800680at2"/>
<dbReference type="GO" id="GO:0019305">
    <property type="term" value="P:dTDP-rhamnose biosynthetic process"/>
    <property type="evidence" value="ECO:0007669"/>
    <property type="project" value="UniProtKB-UniRule"/>
</dbReference>
<dbReference type="InterPro" id="IPR014710">
    <property type="entry name" value="RmlC-like_jellyroll"/>
</dbReference>
<protein>
    <recommendedName>
        <fullName evidence="4 7">dTDP-4-dehydrorhamnose 3,5-epimerase</fullName>
        <ecNumber evidence="3 7">5.1.3.13</ecNumber>
    </recommendedName>
    <alternativeName>
        <fullName evidence="7">Thymidine diphospho-4-keto-rhamnose 3,5-epimerase</fullName>
    </alternativeName>
</protein>
<feature type="active site" description="Proton acceptor" evidence="5">
    <location>
        <position position="66"/>
    </location>
</feature>
<dbReference type="SUPFAM" id="SSF51182">
    <property type="entry name" value="RmlC-like cupins"/>
    <property type="match status" value="1"/>
</dbReference>
<evidence type="ECO:0000313" key="8">
    <source>
        <dbReference type="EMBL" id="EAV47406.1"/>
    </source>
</evidence>
<feature type="active site" description="Proton donor" evidence="5">
    <location>
        <position position="136"/>
    </location>
</feature>
<keyword evidence="9" id="KW-1185">Reference proteome</keyword>
<feature type="site" description="Participates in a stacking interaction with the thymidine ring of dTDP-4-oxo-6-deoxyglucose" evidence="6">
    <location>
        <position position="142"/>
    </location>
</feature>
<dbReference type="InterPro" id="IPR000888">
    <property type="entry name" value="RmlC-like"/>
</dbReference>
<dbReference type="Pfam" id="PF00908">
    <property type="entry name" value="dTDP_sugar_isom"/>
    <property type="match status" value="1"/>
</dbReference>
<accession>A0P796</accession>
<organism evidence="8 9">
    <name type="scientific">Methylophilales bacterium HTCC2181</name>
    <dbReference type="NCBI Taxonomy" id="383631"/>
    <lineage>
        <taxon>Bacteria</taxon>
        <taxon>Pseudomonadati</taxon>
        <taxon>Pseudomonadota</taxon>
        <taxon>Betaproteobacteria</taxon>
        <taxon>Nitrosomonadales</taxon>
        <taxon>OM43 clade</taxon>
    </lineage>
</organism>
<dbReference type="EMBL" id="AAUX01000001">
    <property type="protein sequence ID" value="EAV47406.1"/>
    <property type="molecule type" value="Genomic_DNA"/>
</dbReference>
<keyword evidence="7" id="KW-0413">Isomerase</keyword>
<dbReference type="EC" id="5.1.3.13" evidence="3 7"/>